<evidence type="ECO:0000313" key="3">
    <source>
        <dbReference type="Proteomes" id="UP000264006"/>
    </source>
</evidence>
<keyword evidence="1" id="KW-0812">Transmembrane</keyword>
<dbReference type="Pfam" id="PF04240">
    <property type="entry name" value="Caroten_synth"/>
    <property type="match status" value="1"/>
</dbReference>
<dbReference type="RefSeq" id="WP_114593005.1">
    <property type="nucleotide sequence ID" value="NZ_CP031165.1"/>
</dbReference>
<feature type="transmembrane region" description="Helical" evidence="1">
    <location>
        <begin position="173"/>
        <end position="194"/>
    </location>
</feature>
<keyword evidence="1" id="KW-1133">Transmembrane helix</keyword>
<evidence type="ECO:0008006" key="4">
    <source>
        <dbReference type="Google" id="ProtNLM"/>
    </source>
</evidence>
<dbReference type="PANTHER" id="PTHR39419:SF1">
    <property type="entry name" value="SLL0814 PROTEIN"/>
    <property type="match status" value="1"/>
</dbReference>
<dbReference type="KEGG" id="euz:DVS28_a4029"/>
<feature type="transmembrane region" description="Helical" evidence="1">
    <location>
        <begin position="12"/>
        <end position="30"/>
    </location>
</feature>
<protein>
    <recommendedName>
        <fullName evidence="4">Carotenoid biosynthesis protein</fullName>
    </recommendedName>
</protein>
<dbReference type="PANTHER" id="PTHR39419">
    <property type="entry name" value="SLL0814 PROTEIN"/>
    <property type="match status" value="1"/>
</dbReference>
<sequence>MTVLDGLRRHPLPAALAAAAVLAQILYPLVEGAARDRLTVVTVLVFSAASLSHAVVARGWRTALRMAAVFVGGGLLVEVVGVATGLPFGEYAYSDRLGWQIAEVPAVIPLAWLMLGYPAMVVARRVTNRPGPGILLGGVALASWDLFLDPQMVAEGYWTWFGDGPHLIDGVPLTNYAAWLVIALVMAALAWSATGSWDERDDTVPLGLYLWTWAGSTLAHAAFFGLPVSALYGGVGMGAVVAVLWWSQRDHAGVAAEMERVGS</sequence>
<feature type="transmembrane region" description="Helical" evidence="1">
    <location>
        <begin position="68"/>
        <end position="89"/>
    </location>
</feature>
<dbReference type="AlphaFoldDB" id="A0A346Y2K0"/>
<dbReference type="EMBL" id="CP031165">
    <property type="protein sequence ID" value="AXV08697.1"/>
    <property type="molecule type" value="Genomic_DNA"/>
</dbReference>
<feature type="transmembrane region" description="Helical" evidence="1">
    <location>
        <begin position="101"/>
        <end position="122"/>
    </location>
</feature>
<feature type="transmembrane region" description="Helical" evidence="1">
    <location>
        <begin position="36"/>
        <end position="56"/>
    </location>
</feature>
<keyword evidence="1" id="KW-0472">Membrane</keyword>
<dbReference type="Proteomes" id="UP000264006">
    <property type="component" value="Chromosome"/>
</dbReference>
<name>A0A346Y2K0_9ACTN</name>
<gene>
    <name evidence="2" type="ORF">DVS28_a4029</name>
</gene>
<organism evidence="2 3">
    <name type="scientific">Euzebya pacifica</name>
    <dbReference type="NCBI Taxonomy" id="1608957"/>
    <lineage>
        <taxon>Bacteria</taxon>
        <taxon>Bacillati</taxon>
        <taxon>Actinomycetota</taxon>
        <taxon>Nitriliruptoria</taxon>
        <taxon>Euzebyales</taxon>
    </lineage>
</organism>
<feature type="transmembrane region" description="Helical" evidence="1">
    <location>
        <begin position="230"/>
        <end position="247"/>
    </location>
</feature>
<evidence type="ECO:0000313" key="2">
    <source>
        <dbReference type="EMBL" id="AXV08697.1"/>
    </source>
</evidence>
<dbReference type="InterPro" id="IPR007354">
    <property type="entry name" value="CruF-like"/>
</dbReference>
<accession>A0A346Y2K0</accession>
<proteinExistence type="predicted"/>
<dbReference type="OrthoDB" id="9811293at2"/>
<reference evidence="2 3" key="1">
    <citation type="submission" date="2018-09" db="EMBL/GenBank/DDBJ databases">
        <title>Complete genome sequence of Euzebya sp. DY32-46 isolated from seawater of Pacific Ocean.</title>
        <authorList>
            <person name="Xu L."/>
            <person name="Wu Y.-H."/>
            <person name="Xu X.-W."/>
        </authorList>
    </citation>
    <scope>NUCLEOTIDE SEQUENCE [LARGE SCALE GENOMIC DNA]</scope>
    <source>
        <strain evidence="2 3">DY32-46</strain>
    </source>
</reference>
<keyword evidence="3" id="KW-1185">Reference proteome</keyword>
<evidence type="ECO:0000256" key="1">
    <source>
        <dbReference type="SAM" id="Phobius"/>
    </source>
</evidence>